<dbReference type="RefSeq" id="WP_206592308.1">
    <property type="nucleotide sequence ID" value="NZ_JAFKCS010000001.1"/>
</dbReference>
<keyword evidence="2" id="KW-1185">Reference proteome</keyword>
<name>A0ABS3CMZ6_9ALTE</name>
<comment type="caution">
    <text evidence="1">The sequence shown here is derived from an EMBL/GenBank/DDBJ whole genome shotgun (WGS) entry which is preliminary data.</text>
</comment>
<proteinExistence type="predicted"/>
<evidence type="ECO:0000313" key="1">
    <source>
        <dbReference type="EMBL" id="MBN7818487.1"/>
    </source>
</evidence>
<sequence>MQSEYIAHDFKASPLQFLIKLMDLSLYASELQELDSSLNILTGLVSFRSLDRLRKSQILSLINAIPPGRLLAKIHPMPAQIIANPYWYCWSLTDQELREYYEYNRDFSKSLETLGVNFGSITAIGIAGLLVDLSKSGFASMTGNTVRNVSSYNKLMDTTRKLGISGGVARNIGFAGAFVSVLLGCLHAGAQSAREDALKELSIRGLVTLKDF</sequence>
<protein>
    <submittedName>
        <fullName evidence="1">Uncharacterized protein</fullName>
    </submittedName>
</protein>
<gene>
    <name evidence="1" type="ORF">J0A65_01350</name>
</gene>
<organism evidence="1 2">
    <name type="scientific">Bowmanella yangjiangensis</name>
    <dbReference type="NCBI Taxonomy" id="2811230"/>
    <lineage>
        <taxon>Bacteria</taxon>
        <taxon>Pseudomonadati</taxon>
        <taxon>Pseudomonadota</taxon>
        <taxon>Gammaproteobacteria</taxon>
        <taxon>Alteromonadales</taxon>
        <taxon>Alteromonadaceae</taxon>
        <taxon>Bowmanella</taxon>
    </lineage>
</organism>
<dbReference type="EMBL" id="JAFKCS010000001">
    <property type="protein sequence ID" value="MBN7818487.1"/>
    <property type="molecule type" value="Genomic_DNA"/>
</dbReference>
<dbReference type="Proteomes" id="UP000663992">
    <property type="component" value="Unassembled WGS sequence"/>
</dbReference>
<evidence type="ECO:0000313" key="2">
    <source>
        <dbReference type="Proteomes" id="UP000663992"/>
    </source>
</evidence>
<accession>A0ABS3CMZ6</accession>
<reference evidence="1 2" key="1">
    <citation type="submission" date="2021-03" db="EMBL/GenBank/DDBJ databases">
        <title>novel species isolated from a fishpond in China.</title>
        <authorList>
            <person name="Lu H."/>
            <person name="Cai Z."/>
        </authorList>
    </citation>
    <scope>NUCLEOTIDE SEQUENCE [LARGE SCALE GENOMIC DNA]</scope>
    <source>
        <strain evidence="1 2">Y57</strain>
    </source>
</reference>